<dbReference type="KEGG" id="cja:CJA_1833"/>
<dbReference type="Proteomes" id="UP000001036">
    <property type="component" value="Chromosome"/>
</dbReference>
<dbReference type="STRING" id="498211.CJA_1833"/>
<dbReference type="EMBL" id="CP000934">
    <property type="protein sequence ID" value="ACE83233.1"/>
    <property type="molecule type" value="Genomic_DNA"/>
</dbReference>
<keyword evidence="2" id="KW-1185">Reference proteome</keyword>
<name>B3PFW8_CELJU</name>
<dbReference type="HOGENOM" id="CLU_050219_0_1_6"/>
<sequence length="346" mass="40230">MDCHRDRQRQRKITDSETRSNLSRIMDANEFCCATFDAANCGTFIKGAHTIQRGRVLQSMAKNGHVGTFYRNIHGFSNVGDIKNGVKRQASIFYGFCDYHDTELFKSFEVSEFTVSPENCWASSYRAICHEYYQKHAAKSAVAWQKDHSDRGYELYEQLLLQEQLALLERDIRKGFDDINFIKQKFEALKTNNQLHQFTSYIVQLDQPLDIAVCATVSPYYDINGVKIQNLGDPYINFQHFFISTVTLQGNAAYLIAHLNEHSIIKDYLRDVFSRDNPFILDWLTKSIFAYSENTYFRLDWWSSLDPQRQQAIYGLAMDENYTRPFEYDDMVSASVRAKIQSIMVV</sequence>
<organism evidence="1 2">
    <name type="scientific">Cellvibrio japonicus (strain Ueda107)</name>
    <name type="common">Pseudomonas fluorescens subsp. cellulosa</name>
    <dbReference type="NCBI Taxonomy" id="498211"/>
    <lineage>
        <taxon>Bacteria</taxon>
        <taxon>Pseudomonadati</taxon>
        <taxon>Pseudomonadota</taxon>
        <taxon>Gammaproteobacteria</taxon>
        <taxon>Cellvibrionales</taxon>
        <taxon>Cellvibrionaceae</taxon>
        <taxon>Cellvibrio</taxon>
    </lineage>
</organism>
<evidence type="ECO:0000313" key="2">
    <source>
        <dbReference type="Proteomes" id="UP000001036"/>
    </source>
</evidence>
<evidence type="ECO:0000313" key="1">
    <source>
        <dbReference type="EMBL" id="ACE83233.1"/>
    </source>
</evidence>
<dbReference type="eggNOG" id="COG3012">
    <property type="taxonomic scope" value="Bacteria"/>
</dbReference>
<dbReference type="AlphaFoldDB" id="B3PFW8"/>
<reference evidence="1 2" key="1">
    <citation type="journal article" date="2008" name="J. Bacteriol.">
        <title>Insights into plant cell wall degradation from the genome sequence of the soil bacterium Cellvibrio japonicus.</title>
        <authorList>
            <person name="Deboy R.T."/>
            <person name="Mongodin E.F."/>
            <person name="Fouts D.E."/>
            <person name="Tailford L.E."/>
            <person name="Khouri H."/>
            <person name="Emerson J.B."/>
            <person name="Mohamoud Y."/>
            <person name="Watkins K."/>
            <person name="Henrissat B."/>
            <person name="Gilbert H.J."/>
            <person name="Nelson K.E."/>
        </authorList>
    </citation>
    <scope>NUCLEOTIDE SEQUENCE [LARGE SCALE GENOMIC DNA]</scope>
    <source>
        <strain evidence="1 2">Ueda107</strain>
    </source>
</reference>
<accession>B3PFW8</accession>
<proteinExistence type="predicted"/>
<gene>
    <name evidence="1" type="ordered locus">CJA_1833</name>
</gene>
<protein>
    <submittedName>
        <fullName evidence="1">Putative cytoplasmic protein</fullName>
    </submittedName>
</protein>